<dbReference type="InterPro" id="IPR008979">
    <property type="entry name" value="Galactose-bd-like_sf"/>
</dbReference>
<organism evidence="1">
    <name type="scientific">marine sediment metagenome</name>
    <dbReference type="NCBI Taxonomy" id="412755"/>
    <lineage>
        <taxon>unclassified sequences</taxon>
        <taxon>metagenomes</taxon>
        <taxon>ecological metagenomes</taxon>
    </lineage>
</organism>
<name>A0A0F9F5M4_9ZZZZ</name>
<dbReference type="Gene3D" id="2.60.120.260">
    <property type="entry name" value="Galactose-binding domain-like"/>
    <property type="match status" value="1"/>
</dbReference>
<accession>A0A0F9F5M4</accession>
<gene>
    <name evidence="1" type="ORF">LCGC14_2346350</name>
</gene>
<sequence length="355" mass="39547">MAITKLGPLLSGIRGTVGGVVFSENKAGTFAKLWAPPSQPRTSRQSIERAYLAQMPNLWRDLTGVQQAAWDTFAALAAQELTNSLGDAYYISGYGWFCKCNVRLLRVGLTPLVPVPTQARPAAPTIDDFRVCTAGAVEPDLCCCGVATASTDQGAPNLPSAAFDDNLVTHWRTLAPNTTGWLKYVFPGAENVKHYALWSDDPPSTQLGIDWTFQVWTSGAWVTLHTVSTMSYVGAAWNHFYFPNPYTETDYRINITLNNGHPTNLIVFELEMFTADENKSVICFPEDDFDSAPDWDLILHISLGGSIGRQVQYPGFYEIIASQTPGRWFQLFQDELETVFGTIQEQRSWFCQLYR</sequence>
<feature type="non-terminal residue" evidence="1">
    <location>
        <position position="355"/>
    </location>
</feature>
<dbReference type="AlphaFoldDB" id="A0A0F9F5M4"/>
<reference evidence="1" key="1">
    <citation type="journal article" date="2015" name="Nature">
        <title>Complex archaea that bridge the gap between prokaryotes and eukaryotes.</title>
        <authorList>
            <person name="Spang A."/>
            <person name="Saw J.H."/>
            <person name="Jorgensen S.L."/>
            <person name="Zaremba-Niedzwiedzka K."/>
            <person name="Martijn J."/>
            <person name="Lind A.E."/>
            <person name="van Eijk R."/>
            <person name="Schleper C."/>
            <person name="Guy L."/>
            <person name="Ettema T.J."/>
        </authorList>
    </citation>
    <scope>NUCLEOTIDE SEQUENCE</scope>
</reference>
<dbReference type="SUPFAM" id="SSF49785">
    <property type="entry name" value="Galactose-binding domain-like"/>
    <property type="match status" value="1"/>
</dbReference>
<proteinExistence type="predicted"/>
<evidence type="ECO:0000313" key="1">
    <source>
        <dbReference type="EMBL" id="KKL46357.1"/>
    </source>
</evidence>
<dbReference type="EMBL" id="LAZR01034060">
    <property type="protein sequence ID" value="KKL46357.1"/>
    <property type="molecule type" value="Genomic_DNA"/>
</dbReference>
<evidence type="ECO:0008006" key="2">
    <source>
        <dbReference type="Google" id="ProtNLM"/>
    </source>
</evidence>
<protein>
    <recommendedName>
        <fullName evidence="2">F5/8 type C domain-containing protein</fullName>
    </recommendedName>
</protein>
<comment type="caution">
    <text evidence="1">The sequence shown here is derived from an EMBL/GenBank/DDBJ whole genome shotgun (WGS) entry which is preliminary data.</text>
</comment>